<feature type="compositionally biased region" description="Basic and acidic residues" evidence="1">
    <location>
        <begin position="9"/>
        <end position="18"/>
    </location>
</feature>
<dbReference type="EMBL" id="KV878345">
    <property type="protein sequence ID" value="OJJ45409.1"/>
    <property type="molecule type" value="Genomic_DNA"/>
</dbReference>
<feature type="compositionally biased region" description="Low complexity" evidence="1">
    <location>
        <begin position="206"/>
        <end position="239"/>
    </location>
</feature>
<gene>
    <name evidence="2" type="ORF">ASPZODRAFT_588822</name>
</gene>
<organism evidence="2 3">
    <name type="scientific">Penicilliopsis zonata CBS 506.65</name>
    <dbReference type="NCBI Taxonomy" id="1073090"/>
    <lineage>
        <taxon>Eukaryota</taxon>
        <taxon>Fungi</taxon>
        <taxon>Dikarya</taxon>
        <taxon>Ascomycota</taxon>
        <taxon>Pezizomycotina</taxon>
        <taxon>Eurotiomycetes</taxon>
        <taxon>Eurotiomycetidae</taxon>
        <taxon>Eurotiales</taxon>
        <taxon>Aspergillaceae</taxon>
        <taxon>Penicilliopsis</taxon>
    </lineage>
</organism>
<evidence type="ECO:0000256" key="1">
    <source>
        <dbReference type="SAM" id="MobiDB-lite"/>
    </source>
</evidence>
<dbReference type="PANTHER" id="PTHR40018">
    <property type="entry name" value="[PSI+] INDUCTION PROTEIN 2"/>
    <property type="match status" value="1"/>
</dbReference>
<dbReference type="VEuPathDB" id="FungiDB:ASPZODRAFT_588822"/>
<dbReference type="GO" id="GO:0005935">
    <property type="term" value="C:cellular bud neck"/>
    <property type="evidence" value="ECO:0007669"/>
    <property type="project" value="TreeGrafter"/>
</dbReference>
<dbReference type="Proteomes" id="UP000184188">
    <property type="component" value="Unassembled WGS sequence"/>
</dbReference>
<dbReference type="OrthoDB" id="5401332at2759"/>
<dbReference type="RefSeq" id="XP_022579919.1">
    <property type="nucleotide sequence ID" value="XM_022728807.1"/>
</dbReference>
<feature type="region of interest" description="Disordered" evidence="1">
    <location>
        <begin position="1"/>
        <end position="335"/>
    </location>
</feature>
<evidence type="ECO:0000313" key="2">
    <source>
        <dbReference type="EMBL" id="OJJ45409.1"/>
    </source>
</evidence>
<accession>A0A1L9SE03</accession>
<dbReference type="AlphaFoldDB" id="A0A1L9SE03"/>
<proteinExistence type="predicted"/>
<feature type="compositionally biased region" description="Polar residues" evidence="1">
    <location>
        <begin position="186"/>
        <end position="204"/>
    </location>
</feature>
<feature type="compositionally biased region" description="Polar residues" evidence="1">
    <location>
        <begin position="258"/>
        <end position="267"/>
    </location>
</feature>
<feature type="compositionally biased region" description="Pro residues" evidence="1">
    <location>
        <begin position="299"/>
        <end position="309"/>
    </location>
</feature>
<name>A0A1L9SE03_9EURO</name>
<dbReference type="GeneID" id="34615271"/>
<dbReference type="InterPro" id="IPR037504">
    <property type="entry name" value="PSI_induc_2"/>
</dbReference>
<reference evidence="3" key="1">
    <citation type="journal article" date="2017" name="Genome Biol.">
        <title>Comparative genomics reveals high biological diversity and specific adaptations in the industrially and medically important fungal genus Aspergillus.</title>
        <authorList>
            <person name="de Vries R.P."/>
            <person name="Riley R."/>
            <person name="Wiebenga A."/>
            <person name="Aguilar-Osorio G."/>
            <person name="Amillis S."/>
            <person name="Uchima C.A."/>
            <person name="Anderluh G."/>
            <person name="Asadollahi M."/>
            <person name="Askin M."/>
            <person name="Barry K."/>
            <person name="Battaglia E."/>
            <person name="Bayram O."/>
            <person name="Benocci T."/>
            <person name="Braus-Stromeyer S.A."/>
            <person name="Caldana C."/>
            <person name="Canovas D."/>
            <person name="Cerqueira G.C."/>
            <person name="Chen F."/>
            <person name="Chen W."/>
            <person name="Choi C."/>
            <person name="Clum A."/>
            <person name="Dos Santos R.A."/>
            <person name="Damasio A.R."/>
            <person name="Diallinas G."/>
            <person name="Emri T."/>
            <person name="Fekete E."/>
            <person name="Flipphi M."/>
            <person name="Freyberg S."/>
            <person name="Gallo A."/>
            <person name="Gournas C."/>
            <person name="Habgood R."/>
            <person name="Hainaut M."/>
            <person name="Harispe M.L."/>
            <person name="Henrissat B."/>
            <person name="Hilden K.S."/>
            <person name="Hope R."/>
            <person name="Hossain A."/>
            <person name="Karabika E."/>
            <person name="Karaffa L."/>
            <person name="Karanyi Z."/>
            <person name="Krasevec N."/>
            <person name="Kuo A."/>
            <person name="Kusch H."/>
            <person name="LaButti K."/>
            <person name="Lagendijk E.L."/>
            <person name="Lapidus A."/>
            <person name="Levasseur A."/>
            <person name="Lindquist E."/>
            <person name="Lipzen A."/>
            <person name="Logrieco A.F."/>
            <person name="MacCabe A."/>
            <person name="Maekelae M.R."/>
            <person name="Malavazi I."/>
            <person name="Melin P."/>
            <person name="Meyer V."/>
            <person name="Mielnichuk N."/>
            <person name="Miskei M."/>
            <person name="Molnar A.P."/>
            <person name="Mule G."/>
            <person name="Ngan C.Y."/>
            <person name="Orejas M."/>
            <person name="Orosz E."/>
            <person name="Ouedraogo J.P."/>
            <person name="Overkamp K.M."/>
            <person name="Park H.-S."/>
            <person name="Perrone G."/>
            <person name="Piumi F."/>
            <person name="Punt P.J."/>
            <person name="Ram A.F."/>
            <person name="Ramon A."/>
            <person name="Rauscher S."/>
            <person name="Record E."/>
            <person name="Riano-Pachon D.M."/>
            <person name="Robert V."/>
            <person name="Roehrig J."/>
            <person name="Ruller R."/>
            <person name="Salamov A."/>
            <person name="Salih N.S."/>
            <person name="Samson R.A."/>
            <person name="Sandor E."/>
            <person name="Sanguinetti M."/>
            <person name="Schuetze T."/>
            <person name="Sepcic K."/>
            <person name="Shelest E."/>
            <person name="Sherlock G."/>
            <person name="Sophianopoulou V."/>
            <person name="Squina F.M."/>
            <person name="Sun H."/>
            <person name="Susca A."/>
            <person name="Todd R.B."/>
            <person name="Tsang A."/>
            <person name="Unkles S.E."/>
            <person name="van de Wiele N."/>
            <person name="van Rossen-Uffink D."/>
            <person name="Oliveira J.V."/>
            <person name="Vesth T.C."/>
            <person name="Visser J."/>
            <person name="Yu J.-H."/>
            <person name="Zhou M."/>
            <person name="Andersen M.R."/>
            <person name="Archer D.B."/>
            <person name="Baker S.E."/>
            <person name="Benoit I."/>
            <person name="Brakhage A.A."/>
            <person name="Braus G.H."/>
            <person name="Fischer R."/>
            <person name="Frisvad J.C."/>
            <person name="Goldman G.H."/>
            <person name="Houbraken J."/>
            <person name="Oakley B."/>
            <person name="Pocsi I."/>
            <person name="Scazzocchio C."/>
            <person name="Seiboth B."/>
            <person name="vanKuyk P.A."/>
            <person name="Wortman J."/>
            <person name="Dyer P.S."/>
            <person name="Grigoriev I.V."/>
        </authorList>
    </citation>
    <scope>NUCLEOTIDE SEQUENCE [LARGE SCALE GENOMIC DNA]</scope>
    <source>
        <strain evidence="3">CBS 506.65</strain>
    </source>
</reference>
<evidence type="ECO:0000313" key="3">
    <source>
        <dbReference type="Proteomes" id="UP000184188"/>
    </source>
</evidence>
<protein>
    <submittedName>
        <fullName evidence="2">Uncharacterized protein</fullName>
    </submittedName>
</protein>
<dbReference type="GO" id="GO:0005886">
    <property type="term" value="C:plasma membrane"/>
    <property type="evidence" value="ECO:0007669"/>
    <property type="project" value="TreeGrafter"/>
</dbReference>
<feature type="compositionally biased region" description="Low complexity" evidence="1">
    <location>
        <begin position="117"/>
        <end position="137"/>
    </location>
</feature>
<sequence length="335" mass="36691">MCCPSGRRRRDDRTKYMDEPTGYHQPPPAAAAAAASSMPTRDAYQSPAAPPVYRGPSTATFDASRRVSAKTNDDVLPSMPTWENSASRRVEDIGPHPDEMEMKPLNSPTQQYGVTSAFPPSAGAIAAAAPAARQAVGGRRGAPPPQRMQSPAQHYDYRGAHGSSQYNVASPGPETPVGRGAFNASPYEQQPYNDYSYGNDQHSYGYQPQLQPQPQAYPQTQTRPQAPGLYIPQQQQHQQYNPVSTMSPSHEMPEHTAFQRQPSFASTQPPPTYVSDYQEPQYSQAHPLYHDYSPSHVSSPPPPFSPTAPEPANAVRPPSLLQSGRRPVANSWRNI</sequence>
<dbReference type="PANTHER" id="PTHR40018:SF1">
    <property type="entry name" value="[PSI+] INDUCTION PROTEIN 2"/>
    <property type="match status" value="1"/>
</dbReference>
<feature type="compositionally biased region" description="Basic and acidic residues" evidence="1">
    <location>
        <begin position="86"/>
        <end position="102"/>
    </location>
</feature>
<keyword evidence="3" id="KW-1185">Reference proteome</keyword>